<comment type="caution">
    <text evidence="5">The sequence shown here is derived from an EMBL/GenBank/DDBJ whole genome shotgun (WGS) entry which is preliminary data.</text>
</comment>
<evidence type="ECO:0000313" key="5">
    <source>
        <dbReference type="EMBL" id="RMB59655.1"/>
    </source>
</evidence>
<dbReference type="AlphaFoldDB" id="A0A3M0G484"/>
<evidence type="ECO:0000256" key="3">
    <source>
        <dbReference type="SAM" id="MobiDB-lite"/>
    </source>
</evidence>
<keyword evidence="2 5" id="KW-0012">Acyltransferase</keyword>
<name>A0A3M0G484_9ACTN</name>
<dbReference type="PANTHER" id="PTHR10434">
    <property type="entry name" value="1-ACYL-SN-GLYCEROL-3-PHOSPHATE ACYLTRANSFERASE"/>
    <property type="match status" value="1"/>
</dbReference>
<dbReference type="GO" id="GO:0005886">
    <property type="term" value="C:plasma membrane"/>
    <property type="evidence" value="ECO:0007669"/>
    <property type="project" value="TreeGrafter"/>
</dbReference>
<dbReference type="RefSeq" id="WP_121901134.1">
    <property type="nucleotide sequence ID" value="NZ_REFW01000002.1"/>
</dbReference>
<dbReference type="Proteomes" id="UP000275256">
    <property type="component" value="Unassembled WGS sequence"/>
</dbReference>
<evidence type="ECO:0000256" key="2">
    <source>
        <dbReference type="ARBA" id="ARBA00023315"/>
    </source>
</evidence>
<accession>A0A3M0G484</accession>
<organism evidence="5 6">
    <name type="scientific">Tessaracoccus antarcticus</name>
    <dbReference type="NCBI Taxonomy" id="2479848"/>
    <lineage>
        <taxon>Bacteria</taxon>
        <taxon>Bacillati</taxon>
        <taxon>Actinomycetota</taxon>
        <taxon>Actinomycetes</taxon>
        <taxon>Propionibacteriales</taxon>
        <taxon>Propionibacteriaceae</taxon>
        <taxon>Tessaracoccus</taxon>
    </lineage>
</organism>
<keyword evidence="6" id="KW-1185">Reference proteome</keyword>
<protein>
    <submittedName>
        <fullName evidence="5">1-acyl-sn-glycerol-3-phosphate acyltransferase</fullName>
    </submittedName>
</protein>
<dbReference type="PANTHER" id="PTHR10434:SF11">
    <property type="entry name" value="1-ACYL-SN-GLYCEROL-3-PHOSPHATE ACYLTRANSFERASE"/>
    <property type="match status" value="1"/>
</dbReference>
<keyword evidence="1 5" id="KW-0808">Transferase</keyword>
<evidence type="ECO:0000259" key="4">
    <source>
        <dbReference type="SMART" id="SM00563"/>
    </source>
</evidence>
<reference evidence="5 6" key="1">
    <citation type="submission" date="2018-10" db="EMBL/GenBank/DDBJ databases">
        <title>Tessaracoccus antarcticuss sp. nov., isolated from sediment.</title>
        <authorList>
            <person name="Zhou L.Y."/>
            <person name="Du Z.J."/>
        </authorList>
    </citation>
    <scope>NUCLEOTIDE SEQUENCE [LARGE SCALE GENOMIC DNA]</scope>
    <source>
        <strain evidence="5 6">JDX10</strain>
    </source>
</reference>
<feature type="region of interest" description="Disordered" evidence="3">
    <location>
        <begin position="228"/>
        <end position="253"/>
    </location>
</feature>
<dbReference type="Pfam" id="PF01553">
    <property type="entry name" value="Acyltransferase"/>
    <property type="match status" value="1"/>
</dbReference>
<gene>
    <name evidence="5" type="ORF">EAX62_07770</name>
</gene>
<dbReference type="OrthoDB" id="9808424at2"/>
<evidence type="ECO:0000256" key="1">
    <source>
        <dbReference type="ARBA" id="ARBA00022679"/>
    </source>
</evidence>
<sequence length="253" mass="26908">MWYAIFKAAIFRPLVKYGFRARIIGAENVPRSGGAILASNHIATMDSLVVPAMVPRRVTYPAKAELFTGKGGPGAALVAWFLKAVGMVPMDRGGGRASATALDSISEVLATGALVGIYPEGTRSPDGRLYKGKTGLARMVLANDVPVLPVGVVGTETRRGLFGIPYVSRPIVIVGEPLHFSELAGRDRETKALRWVTDETLAAIQRLTGQQYADVYASRVKYGDLKDTGSDAHVLPRPGGGPAPLPVVRDDAE</sequence>
<dbReference type="GO" id="GO:0003841">
    <property type="term" value="F:1-acylglycerol-3-phosphate O-acyltransferase activity"/>
    <property type="evidence" value="ECO:0007669"/>
    <property type="project" value="TreeGrafter"/>
</dbReference>
<dbReference type="EMBL" id="REFW01000002">
    <property type="protein sequence ID" value="RMB59655.1"/>
    <property type="molecule type" value="Genomic_DNA"/>
</dbReference>
<dbReference type="InterPro" id="IPR002123">
    <property type="entry name" value="Plipid/glycerol_acylTrfase"/>
</dbReference>
<dbReference type="SMART" id="SM00563">
    <property type="entry name" value="PlsC"/>
    <property type="match status" value="1"/>
</dbReference>
<proteinExistence type="predicted"/>
<evidence type="ECO:0000313" key="6">
    <source>
        <dbReference type="Proteomes" id="UP000275256"/>
    </source>
</evidence>
<dbReference type="CDD" id="cd07989">
    <property type="entry name" value="LPLAT_AGPAT-like"/>
    <property type="match status" value="1"/>
</dbReference>
<feature type="domain" description="Phospholipid/glycerol acyltransferase" evidence="4">
    <location>
        <begin position="35"/>
        <end position="155"/>
    </location>
</feature>
<dbReference type="SUPFAM" id="SSF69593">
    <property type="entry name" value="Glycerol-3-phosphate (1)-acyltransferase"/>
    <property type="match status" value="1"/>
</dbReference>
<dbReference type="GO" id="GO:0006654">
    <property type="term" value="P:phosphatidic acid biosynthetic process"/>
    <property type="evidence" value="ECO:0007669"/>
    <property type="project" value="TreeGrafter"/>
</dbReference>